<accession>A0A3N4UW91</accession>
<keyword evidence="2" id="KW-1185">Reference proteome</keyword>
<dbReference type="Proteomes" id="UP000272193">
    <property type="component" value="Unassembled WGS sequence"/>
</dbReference>
<reference evidence="1 2" key="1">
    <citation type="submission" date="2018-11" db="EMBL/GenBank/DDBJ databases">
        <title>Genomic Encyclopedia of Type Strains, Phase IV (KMG-IV): sequencing the most valuable type-strain genomes for metagenomic binning, comparative biology and taxonomic classification.</title>
        <authorList>
            <person name="Goeker M."/>
        </authorList>
    </citation>
    <scope>NUCLEOTIDE SEQUENCE [LARGE SCALE GENOMIC DNA]</scope>
    <source>
        <strain evidence="1 2">DSM 101684</strain>
    </source>
</reference>
<dbReference type="RefSeq" id="WP_124223414.1">
    <property type="nucleotide sequence ID" value="NZ_RKQL01000005.1"/>
</dbReference>
<gene>
    <name evidence="1" type="ORF">EDC62_2098</name>
</gene>
<evidence type="ECO:0000313" key="2">
    <source>
        <dbReference type="Proteomes" id="UP000272193"/>
    </source>
</evidence>
<comment type="caution">
    <text evidence="1">The sequence shown here is derived from an EMBL/GenBank/DDBJ whole genome shotgun (WGS) entry which is preliminary data.</text>
</comment>
<sequence length="764" mass="83027">MNKPAALPRIGLIDPMAARKPTVSACLEMALAQAPGLIDQVLDGLLLALTAGSKGAAPDAPRPALLPAIRQLVERRDSLRKAFTGQLRILSFGGGSSDRVRTTVRFDELQFFDARALDESIELARVQRDVEVAVSDVRPRFDALMSSVMGWISVQPTINPLRPEIWAQAYRDAFAAHLPVPELRSELLAVSSGRFAAGVRQLYRELSEWMAAHQVEPAVTERTVLATAAAGAAAATDAPASEAARTVLTLERLRRLFNTDVGDLLRGPNLVAPAGDFLHTVPACVVSLQDMKQVEAMIARLEAQRSAKGGARAARQQADALRRRPLEGRALAQQIGEEVGRLMVENLLADERLLPPLRDQLRRLEPMLVSLARSDMRFFSEAHHPARQWLDQVTDRSLAFPTAEDPGFDAFLASVEEGVEALLRNPAGGADAFTRALAILKAHWAEADRQLLQQREEAARALLHIEQRNLLAQRLVEQWSTRLADKPVPALVRGFILGPWAQVVAEAQLRGVADEASVRAYQAVIEPLVWSVQPRLARRNPAHLVKIIPGLLATLRSGLELLGRSPEQIGLFFDALIACHEEVLREARARREAAIAAGLAVGDELEGVSAEEAEASGDAAQAGATLAEAAAVMPADTPWLAENETEHFGYIEADAVLPVDPESPEVPWDARAQAEAASDAIAEGAWVELLLDGQWTRLKLTWSSPHRTLFMFTSSRGRAHSMSRRSMARLLASGMIRIVSAGLMVDGALDAVAQQALRNSLGQR</sequence>
<name>A0A3N4UW91_9BURK</name>
<dbReference type="EMBL" id="RKQL01000005">
    <property type="protein sequence ID" value="RPE64974.1"/>
    <property type="molecule type" value="Genomic_DNA"/>
</dbReference>
<dbReference type="AlphaFoldDB" id="A0A3N4UW91"/>
<evidence type="ECO:0000313" key="1">
    <source>
        <dbReference type="EMBL" id="RPE64974.1"/>
    </source>
</evidence>
<proteinExistence type="predicted"/>
<protein>
    <submittedName>
        <fullName evidence="1">Uncharacterized protein DUF1631</fullName>
    </submittedName>
</protein>
<organism evidence="1 2">
    <name type="scientific">Tibeticola sediminis</name>
    <dbReference type="NCBI Taxonomy" id="1917811"/>
    <lineage>
        <taxon>Bacteria</taxon>
        <taxon>Pseudomonadati</taxon>
        <taxon>Pseudomonadota</taxon>
        <taxon>Betaproteobacteria</taxon>
        <taxon>Burkholderiales</taxon>
        <taxon>Comamonadaceae</taxon>
        <taxon>Tibeticola</taxon>
    </lineage>
</organism>
<dbReference type="InterPro" id="IPR012434">
    <property type="entry name" value="DUF1631"/>
</dbReference>
<dbReference type="OrthoDB" id="6188167at2"/>
<dbReference type="Pfam" id="PF07793">
    <property type="entry name" value="DUF1631"/>
    <property type="match status" value="1"/>
</dbReference>